<evidence type="ECO:0000313" key="1">
    <source>
        <dbReference type="EMBL" id="MFN0255057.1"/>
    </source>
</evidence>
<name>A0ABW9J734_9SPHI</name>
<dbReference type="Proteomes" id="UP001517247">
    <property type="component" value="Unassembled WGS sequence"/>
</dbReference>
<dbReference type="EMBL" id="SSHJ02000005">
    <property type="protein sequence ID" value="MFN0255057.1"/>
    <property type="molecule type" value="Genomic_DNA"/>
</dbReference>
<accession>A0ABW9J734</accession>
<dbReference type="PROSITE" id="PS51257">
    <property type="entry name" value="PROKAR_LIPOPROTEIN"/>
    <property type="match status" value="1"/>
</dbReference>
<sequence length="270" mass="29439">MKIKYIISGALIAIVLFTIGCEKNVLDYGEVEKLTSNQALLKINYVSSYKSNPSVVLKLNDKRVTPIITSRTPFPGGGYNTGGGSQPDFLIVNPGSLKLTVAVPFKKDTGQDSLVLYNTTLQIASGGRYVAHITDTAANTKTFITQEDFKMPDSGFCAYRFTNLMPDVPAVDLYYGSSATVHTADTLLAGNVSYLSISNQFKVRFGQSKTWKIRRAGAALTTATILASYTSASTFTNSRVYNIMACGYGAYPTTPTTETRRPFVSFFLIR</sequence>
<protein>
    <submittedName>
        <fullName evidence="1">DUF4397 domain-containing protein</fullName>
    </submittedName>
</protein>
<keyword evidence="2" id="KW-1185">Reference proteome</keyword>
<gene>
    <name evidence="1" type="ORF">E6A44_005700</name>
</gene>
<evidence type="ECO:0000313" key="2">
    <source>
        <dbReference type="Proteomes" id="UP001517247"/>
    </source>
</evidence>
<reference evidence="1 2" key="1">
    <citation type="submission" date="2024-12" db="EMBL/GenBank/DDBJ databases">
        <authorList>
            <person name="Hu S."/>
        </authorList>
    </citation>
    <scope>NUCLEOTIDE SEQUENCE [LARGE SCALE GENOMIC DNA]</scope>
    <source>
        <strain evidence="1 2">THG-T11</strain>
    </source>
</reference>
<comment type="caution">
    <text evidence="1">The sequence shown here is derived from an EMBL/GenBank/DDBJ whole genome shotgun (WGS) entry which is preliminary data.</text>
</comment>
<proteinExistence type="predicted"/>
<organism evidence="1 2">
    <name type="scientific">Pedobacter ureilyticus</name>
    <dbReference type="NCBI Taxonomy" id="1393051"/>
    <lineage>
        <taxon>Bacteria</taxon>
        <taxon>Pseudomonadati</taxon>
        <taxon>Bacteroidota</taxon>
        <taxon>Sphingobacteriia</taxon>
        <taxon>Sphingobacteriales</taxon>
        <taxon>Sphingobacteriaceae</taxon>
        <taxon>Pedobacter</taxon>
    </lineage>
</organism>
<dbReference type="RefSeq" id="WP_138722197.1">
    <property type="nucleotide sequence ID" value="NZ_SSHJ02000005.1"/>
</dbReference>